<dbReference type="RefSeq" id="WP_353549286.1">
    <property type="nucleotide sequence ID" value="NZ_AP029612.1"/>
</dbReference>
<organism evidence="9">
    <name type="scientific">Sediminibacterium sp. KACHI17</name>
    <dbReference type="NCBI Taxonomy" id="1751071"/>
    <lineage>
        <taxon>Bacteria</taxon>
        <taxon>Pseudomonadati</taxon>
        <taxon>Bacteroidota</taxon>
        <taxon>Chitinophagia</taxon>
        <taxon>Chitinophagales</taxon>
        <taxon>Chitinophagaceae</taxon>
        <taxon>Sediminibacterium</taxon>
    </lineage>
</organism>
<dbReference type="EMBL" id="AP029612">
    <property type="protein sequence ID" value="BFG71662.1"/>
    <property type="molecule type" value="Genomic_DNA"/>
</dbReference>
<name>A0AAT9GM32_9BACT</name>
<accession>A0AAT9GM32</accession>
<evidence type="ECO:0000313" key="9">
    <source>
        <dbReference type="EMBL" id="BFG71662.1"/>
    </source>
</evidence>
<dbReference type="SUPFAM" id="SSF55874">
    <property type="entry name" value="ATPase domain of HSP90 chaperone/DNA topoisomerase II/histidine kinase"/>
    <property type="match status" value="1"/>
</dbReference>
<dbReference type="GO" id="GO:0000155">
    <property type="term" value="F:phosphorelay sensor kinase activity"/>
    <property type="evidence" value="ECO:0007669"/>
    <property type="project" value="InterPro"/>
</dbReference>
<gene>
    <name evidence="9" type="ORF">KACHI17_25430</name>
</gene>
<feature type="transmembrane region" description="Helical" evidence="7">
    <location>
        <begin position="85"/>
        <end position="104"/>
    </location>
</feature>
<sequence>MISFIKIRSVGKRIAISIGLLFCIAFLDLFISPEVTIAPLYVIPLILFADEERISSTYCILFAILIPFIWSFIDYHKHDYTKELFHIVNALTKGFLTVILVIGIRQYKFLKATKIELAASKESLEQTNSELNKFIGMAAHDIRNPIGSILMCTEMMLEDENTAEESKEWLSMIRITAQNSLDIVSDTLNISKIQSGTIDLVIQKLDYKQLINDVVVSNQFMANQKGQKIIVKAEDTQLEVNCDKGRITQVLNNLITNAIKYSEKNTEIEIQIAKNNGETIKTSIIDHGLGIDAKYHDKLFDPFVTTDNKPTNNESKTGLGLAIVKKIVELHHGNIGFTSEVGKGSTFFFELPVYSD</sequence>
<keyword evidence="4" id="KW-0808">Transferase</keyword>
<feature type="transmembrane region" description="Helical" evidence="7">
    <location>
        <begin position="55"/>
        <end position="73"/>
    </location>
</feature>
<proteinExistence type="predicted"/>
<protein>
    <recommendedName>
        <fullName evidence="2">histidine kinase</fullName>
        <ecNumber evidence="2">2.7.13.3</ecNumber>
    </recommendedName>
</protein>
<dbReference type="InterPro" id="IPR036097">
    <property type="entry name" value="HisK_dim/P_sf"/>
</dbReference>
<dbReference type="CDD" id="cd00082">
    <property type="entry name" value="HisKA"/>
    <property type="match status" value="1"/>
</dbReference>
<keyword evidence="6" id="KW-0902">Two-component regulatory system</keyword>
<dbReference type="AlphaFoldDB" id="A0AAT9GM32"/>
<dbReference type="Gene3D" id="3.30.565.10">
    <property type="entry name" value="Histidine kinase-like ATPase, C-terminal domain"/>
    <property type="match status" value="1"/>
</dbReference>
<evidence type="ECO:0000256" key="6">
    <source>
        <dbReference type="ARBA" id="ARBA00023012"/>
    </source>
</evidence>
<dbReference type="InterPro" id="IPR005467">
    <property type="entry name" value="His_kinase_dom"/>
</dbReference>
<dbReference type="Gene3D" id="1.10.287.130">
    <property type="match status" value="1"/>
</dbReference>
<dbReference type="FunFam" id="3.30.565.10:FF:000006">
    <property type="entry name" value="Sensor histidine kinase WalK"/>
    <property type="match status" value="1"/>
</dbReference>
<dbReference type="SUPFAM" id="SSF47384">
    <property type="entry name" value="Homodimeric domain of signal transducing histidine kinase"/>
    <property type="match status" value="1"/>
</dbReference>
<dbReference type="InterPro" id="IPR050736">
    <property type="entry name" value="Sensor_HK_Regulatory"/>
</dbReference>
<dbReference type="Pfam" id="PF00512">
    <property type="entry name" value="HisKA"/>
    <property type="match status" value="1"/>
</dbReference>
<keyword evidence="7" id="KW-0472">Membrane</keyword>
<dbReference type="InterPro" id="IPR003661">
    <property type="entry name" value="HisK_dim/P_dom"/>
</dbReference>
<dbReference type="PRINTS" id="PR00344">
    <property type="entry name" value="BCTRLSENSOR"/>
</dbReference>
<feature type="transmembrane region" description="Helical" evidence="7">
    <location>
        <begin position="14"/>
        <end position="43"/>
    </location>
</feature>
<dbReference type="InterPro" id="IPR004358">
    <property type="entry name" value="Sig_transdc_His_kin-like_C"/>
</dbReference>
<keyword evidence="3" id="KW-0597">Phosphoprotein</keyword>
<dbReference type="PANTHER" id="PTHR43711:SF26">
    <property type="entry name" value="SENSOR HISTIDINE KINASE RCSC"/>
    <property type="match status" value="1"/>
</dbReference>
<dbReference type="InterPro" id="IPR003594">
    <property type="entry name" value="HATPase_dom"/>
</dbReference>
<dbReference type="PROSITE" id="PS50109">
    <property type="entry name" value="HIS_KIN"/>
    <property type="match status" value="1"/>
</dbReference>
<dbReference type="PANTHER" id="PTHR43711">
    <property type="entry name" value="TWO-COMPONENT HISTIDINE KINASE"/>
    <property type="match status" value="1"/>
</dbReference>
<evidence type="ECO:0000256" key="2">
    <source>
        <dbReference type="ARBA" id="ARBA00012438"/>
    </source>
</evidence>
<evidence type="ECO:0000256" key="1">
    <source>
        <dbReference type="ARBA" id="ARBA00000085"/>
    </source>
</evidence>
<dbReference type="SMART" id="SM00388">
    <property type="entry name" value="HisKA"/>
    <property type="match status" value="1"/>
</dbReference>
<keyword evidence="5" id="KW-0418">Kinase</keyword>
<dbReference type="Pfam" id="PF02518">
    <property type="entry name" value="HATPase_c"/>
    <property type="match status" value="1"/>
</dbReference>
<evidence type="ECO:0000256" key="4">
    <source>
        <dbReference type="ARBA" id="ARBA00022679"/>
    </source>
</evidence>
<dbReference type="SMART" id="SM00387">
    <property type="entry name" value="HATPase_c"/>
    <property type="match status" value="1"/>
</dbReference>
<keyword evidence="7" id="KW-0812">Transmembrane</keyword>
<evidence type="ECO:0000256" key="7">
    <source>
        <dbReference type="SAM" id="Phobius"/>
    </source>
</evidence>
<evidence type="ECO:0000256" key="3">
    <source>
        <dbReference type="ARBA" id="ARBA00022553"/>
    </source>
</evidence>
<feature type="domain" description="Histidine kinase" evidence="8">
    <location>
        <begin position="137"/>
        <end position="355"/>
    </location>
</feature>
<dbReference type="InterPro" id="IPR036890">
    <property type="entry name" value="HATPase_C_sf"/>
</dbReference>
<reference evidence="9" key="1">
    <citation type="submission" date="2024-02" db="EMBL/GenBank/DDBJ databases">
        <title>Sediminibacterium planktonica sp. nov. and Sediminibacterium longus sp. nov., isolated from surface lake and river water.</title>
        <authorList>
            <person name="Watanabe K."/>
            <person name="Takemine S."/>
            <person name="Ishii Y."/>
            <person name="Ogata Y."/>
            <person name="Shindo C."/>
            <person name="Suda W."/>
        </authorList>
    </citation>
    <scope>NUCLEOTIDE SEQUENCE</scope>
    <source>
        <strain evidence="9">KACHI17</strain>
    </source>
</reference>
<comment type="catalytic activity">
    <reaction evidence="1">
        <text>ATP + protein L-histidine = ADP + protein N-phospho-L-histidine.</text>
        <dbReference type="EC" id="2.7.13.3"/>
    </reaction>
</comment>
<evidence type="ECO:0000256" key="5">
    <source>
        <dbReference type="ARBA" id="ARBA00022777"/>
    </source>
</evidence>
<dbReference type="EC" id="2.7.13.3" evidence="2"/>
<evidence type="ECO:0000259" key="8">
    <source>
        <dbReference type="PROSITE" id="PS50109"/>
    </source>
</evidence>
<keyword evidence="7" id="KW-1133">Transmembrane helix</keyword>